<sequence length="335" mass="38136">MMLWGVSMEITEQQRKELAAFLRSRRERLTPDAVGIKNSYGRRRTPGLRREELAQLAGVSVTWYTWLEQARKIRVSSQVLNGLARALQLDTTETGHLFRLAGELAPGLPEPCSRDGIPEQYLTFLEFQDPLPAFIVNHRFDVLAWNHGFCALFPYFETLEQYRRNTLVMIFDERAREMHPNWEQDALEAAALFRAQAADQLAHPAYAKLIDDLQGEYPEFRELWKRLDLAPSVPSVRCFDHPTLGRIELGYVKLRLAGADATLVVYQPVLDSHLIARFRDLVEERIGVRLRSAGGSVGRPNRQSVPEDVLRIPDGLDPLEPGVIPFEVQRVPGNA</sequence>
<comment type="caution">
    <text evidence="2">The sequence shown here is derived from an EMBL/GenBank/DDBJ whole genome shotgun (WGS) entry which is preliminary data.</text>
</comment>
<proteinExistence type="predicted"/>
<reference evidence="2 3" key="1">
    <citation type="submission" date="2019-01" db="EMBL/GenBank/DDBJ databases">
        <title>Genome sequences of Streptomyces and Rhizobium isolates collected from root and soil.</title>
        <authorList>
            <person name="Chhettri S."/>
            <person name="Sevigny J.L."/>
            <person name="Sen A."/>
            <person name="Ennis N."/>
            <person name="Tisa L."/>
        </authorList>
    </citation>
    <scope>NUCLEOTIDE SEQUENCE [LARGE SCALE GENOMIC DNA]</scope>
    <source>
        <strain evidence="2 3">San01</strain>
    </source>
</reference>
<dbReference type="Proteomes" id="UP000283128">
    <property type="component" value="Unassembled WGS sequence"/>
</dbReference>
<dbReference type="InterPro" id="IPR041413">
    <property type="entry name" value="MLTR_LBD"/>
</dbReference>
<dbReference type="GO" id="GO:0003677">
    <property type="term" value="F:DNA binding"/>
    <property type="evidence" value="ECO:0007669"/>
    <property type="project" value="InterPro"/>
</dbReference>
<dbReference type="Pfam" id="PF13560">
    <property type="entry name" value="HTH_31"/>
    <property type="match status" value="1"/>
</dbReference>
<feature type="domain" description="HTH cro/C1-type" evidence="1">
    <location>
        <begin position="21"/>
        <end position="94"/>
    </location>
</feature>
<dbReference type="Pfam" id="PF17765">
    <property type="entry name" value="MLTR_LBD"/>
    <property type="match status" value="1"/>
</dbReference>
<protein>
    <submittedName>
        <fullName evidence="2">XRE family transcriptional regulator</fullName>
    </submittedName>
</protein>
<gene>
    <name evidence="2" type="ORF">EOT10_19470</name>
</gene>
<dbReference type="Gene3D" id="1.10.260.40">
    <property type="entry name" value="lambda repressor-like DNA-binding domains"/>
    <property type="match status" value="1"/>
</dbReference>
<name>A0A3S2W1M9_9ACTN</name>
<dbReference type="EMBL" id="RZYA01000008">
    <property type="protein sequence ID" value="RVU23207.1"/>
    <property type="molecule type" value="Genomic_DNA"/>
</dbReference>
<keyword evidence="3" id="KW-1185">Reference proteome</keyword>
<dbReference type="SMART" id="SM00530">
    <property type="entry name" value="HTH_XRE"/>
    <property type="match status" value="1"/>
</dbReference>
<dbReference type="InterPro" id="IPR001387">
    <property type="entry name" value="Cro/C1-type_HTH"/>
</dbReference>
<dbReference type="SUPFAM" id="SSF47413">
    <property type="entry name" value="lambda repressor-like DNA-binding domains"/>
    <property type="match status" value="1"/>
</dbReference>
<accession>A0A3S2W1M9</accession>
<evidence type="ECO:0000313" key="2">
    <source>
        <dbReference type="EMBL" id="RVU23207.1"/>
    </source>
</evidence>
<dbReference type="AlphaFoldDB" id="A0A3S2W1M9"/>
<dbReference type="InterPro" id="IPR010982">
    <property type="entry name" value="Lambda_DNA-bd_dom_sf"/>
</dbReference>
<dbReference type="OrthoDB" id="3542608at2"/>
<evidence type="ECO:0000313" key="3">
    <source>
        <dbReference type="Proteomes" id="UP000283128"/>
    </source>
</evidence>
<organism evidence="2 3">
    <name type="scientific">Streptomyces antnestii</name>
    <dbReference type="NCBI Taxonomy" id="2494256"/>
    <lineage>
        <taxon>Bacteria</taxon>
        <taxon>Bacillati</taxon>
        <taxon>Actinomycetota</taxon>
        <taxon>Actinomycetes</taxon>
        <taxon>Kitasatosporales</taxon>
        <taxon>Streptomycetaceae</taxon>
        <taxon>Streptomyces</taxon>
    </lineage>
</organism>
<dbReference type="Gene3D" id="3.30.450.180">
    <property type="match status" value="1"/>
</dbReference>
<dbReference type="PANTHER" id="PTHR35010">
    <property type="entry name" value="BLL4672 PROTEIN-RELATED"/>
    <property type="match status" value="1"/>
</dbReference>
<dbReference type="PANTHER" id="PTHR35010:SF2">
    <property type="entry name" value="BLL4672 PROTEIN"/>
    <property type="match status" value="1"/>
</dbReference>
<evidence type="ECO:0000259" key="1">
    <source>
        <dbReference type="SMART" id="SM00530"/>
    </source>
</evidence>
<dbReference type="CDD" id="cd00093">
    <property type="entry name" value="HTH_XRE"/>
    <property type="match status" value="1"/>
</dbReference>